<dbReference type="InterPro" id="IPR017451">
    <property type="entry name" value="F-box-assoc_interact_dom"/>
</dbReference>
<evidence type="ECO:0000313" key="2">
    <source>
        <dbReference type="EMBL" id="GMN45006.1"/>
    </source>
</evidence>
<dbReference type="PANTHER" id="PTHR31672:SF13">
    <property type="entry name" value="F-BOX PROTEIN CPR30-LIKE"/>
    <property type="match status" value="1"/>
</dbReference>
<dbReference type="Proteomes" id="UP001187192">
    <property type="component" value="Unassembled WGS sequence"/>
</dbReference>
<accession>A0AA88AR07</accession>
<comment type="caution">
    <text evidence="2">The sequence shown here is derived from an EMBL/GenBank/DDBJ whole genome shotgun (WGS) entry which is preliminary data.</text>
</comment>
<dbReference type="SMART" id="SM00256">
    <property type="entry name" value="FBOX"/>
    <property type="match status" value="1"/>
</dbReference>
<organism evidence="2 3">
    <name type="scientific">Ficus carica</name>
    <name type="common">Common fig</name>
    <dbReference type="NCBI Taxonomy" id="3494"/>
    <lineage>
        <taxon>Eukaryota</taxon>
        <taxon>Viridiplantae</taxon>
        <taxon>Streptophyta</taxon>
        <taxon>Embryophyta</taxon>
        <taxon>Tracheophyta</taxon>
        <taxon>Spermatophyta</taxon>
        <taxon>Magnoliopsida</taxon>
        <taxon>eudicotyledons</taxon>
        <taxon>Gunneridae</taxon>
        <taxon>Pentapetalae</taxon>
        <taxon>rosids</taxon>
        <taxon>fabids</taxon>
        <taxon>Rosales</taxon>
        <taxon>Moraceae</taxon>
        <taxon>Ficeae</taxon>
        <taxon>Ficus</taxon>
    </lineage>
</organism>
<dbReference type="PROSITE" id="PS50181">
    <property type="entry name" value="FBOX"/>
    <property type="match status" value="1"/>
</dbReference>
<gene>
    <name evidence="2" type="ORF">TIFTF001_014202</name>
</gene>
<dbReference type="CDD" id="cd22157">
    <property type="entry name" value="F-box_AtFBW1-like"/>
    <property type="match status" value="1"/>
</dbReference>
<evidence type="ECO:0000259" key="1">
    <source>
        <dbReference type="PROSITE" id="PS50181"/>
    </source>
</evidence>
<feature type="domain" description="F-box" evidence="1">
    <location>
        <begin position="1"/>
        <end position="50"/>
    </location>
</feature>
<reference evidence="2" key="1">
    <citation type="submission" date="2023-07" db="EMBL/GenBank/DDBJ databases">
        <title>draft genome sequence of fig (Ficus carica).</title>
        <authorList>
            <person name="Takahashi T."/>
            <person name="Nishimura K."/>
        </authorList>
    </citation>
    <scope>NUCLEOTIDE SEQUENCE</scope>
</reference>
<keyword evidence="3" id="KW-1185">Reference proteome</keyword>
<proteinExistence type="predicted"/>
<protein>
    <recommendedName>
        <fullName evidence="1">F-box domain-containing protein</fullName>
    </recommendedName>
</protein>
<dbReference type="SUPFAM" id="SSF81383">
    <property type="entry name" value="F-box domain"/>
    <property type="match status" value="1"/>
</dbReference>
<evidence type="ECO:0000313" key="3">
    <source>
        <dbReference type="Proteomes" id="UP001187192"/>
    </source>
</evidence>
<dbReference type="InterPro" id="IPR050796">
    <property type="entry name" value="SCF_F-box_component"/>
</dbReference>
<dbReference type="EMBL" id="BTGU01000019">
    <property type="protein sequence ID" value="GMN45006.1"/>
    <property type="molecule type" value="Genomic_DNA"/>
</dbReference>
<name>A0AA88AR07_FICCA</name>
<sequence>MAKFYDVPEGVLEEVMSWLPPESLIRFKCVCKSWYALINALINDPPFVAKHLRNNTLPRSPTPCFWKLLSSSHPEPQGEYSSYVEGTHLLTMATRDFEVNNFIPCVTEDLQFLVRYLDDDHLKLVSLCDGILCLHAYYKKEFICLLNPALKECKIVLNACLGDGFRIVAVGFGYDSMANDYKVVIIKSAFSNNGGLYEAELYTRSTNSWKEIELGVEISHFTCSGNQSLYCNGVCYWYYLDRRCSKIVSFDVGDEVFHSIPPPDSVNRAPKKWKNLGDWSKIAVWNNSIVLFFYGKQGGPAVIDMWVMDASSCGVESSCPWTKHLTIGPLLGIKRPLAFFDNNVLFLETKDCEIIFCNIRKKRINGLAIRLINFRSERFVVYARSLVSILEKERKSVTAGMIGYGYGASSSERRTMQTMRNI</sequence>
<dbReference type="InterPro" id="IPR036047">
    <property type="entry name" value="F-box-like_dom_sf"/>
</dbReference>
<dbReference type="PANTHER" id="PTHR31672">
    <property type="entry name" value="BNACNNG10540D PROTEIN"/>
    <property type="match status" value="1"/>
</dbReference>
<dbReference type="InterPro" id="IPR001810">
    <property type="entry name" value="F-box_dom"/>
</dbReference>
<dbReference type="AlphaFoldDB" id="A0AA88AR07"/>
<dbReference type="Pfam" id="PF07734">
    <property type="entry name" value="FBA_1"/>
    <property type="match status" value="1"/>
</dbReference>
<dbReference type="Pfam" id="PF00646">
    <property type="entry name" value="F-box"/>
    <property type="match status" value="1"/>
</dbReference>
<dbReference type="InterPro" id="IPR006527">
    <property type="entry name" value="F-box-assoc_dom_typ1"/>
</dbReference>
<dbReference type="NCBIfam" id="TIGR01640">
    <property type="entry name" value="F_box_assoc_1"/>
    <property type="match status" value="1"/>
</dbReference>
<dbReference type="Gene3D" id="1.20.1280.50">
    <property type="match status" value="1"/>
</dbReference>